<evidence type="ECO:0000313" key="2">
    <source>
        <dbReference type="Proteomes" id="UP001525961"/>
    </source>
</evidence>
<sequence length="77" mass="8679">MLANSQSTNRSPGMPCPECGFFIEMSIESLLYKQGFTCPGCLLELTMERTSSQPALELLQKVQTSMEKVQKTKRFDL</sequence>
<comment type="caution">
    <text evidence="1">The sequence shown here is derived from an EMBL/GenBank/DDBJ whole genome shotgun (WGS) entry which is preliminary data.</text>
</comment>
<gene>
    <name evidence="1" type="ORF">NG792_19065</name>
</gene>
<reference evidence="1 2" key="1">
    <citation type="journal article" date="2022" name="Front. Microbiol.">
        <title>High genomic differentiation and limited gene flow indicate recent cryptic speciation within the genus Laspinema (cyanobacteria).</title>
        <authorList>
            <person name="Stanojkovic A."/>
            <person name="Skoupy S."/>
            <person name="Skaloud P."/>
            <person name="Dvorak P."/>
        </authorList>
    </citation>
    <scope>NUCLEOTIDE SEQUENCE [LARGE SCALE GENOMIC DNA]</scope>
    <source>
        <strain evidence="1 2">D3b</strain>
    </source>
</reference>
<organism evidence="1 2">
    <name type="scientific">Laspinema olomoucense D3b</name>
    <dbReference type="NCBI Taxonomy" id="2953688"/>
    <lineage>
        <taxon>Bacteria</taxon>
        <taxon>Bacillati</taxon>
        <taxon>Cyanobacteriota</taxon>
        <taxon>Cyanophyceae</taxon>
        <taxon>Oscillatoriophycideae</taxon>
        <taxon>Oscillatoriales</taxon>
        <taxon>Laspinemataceae</taxon>
        <taxon>Laspinema</taxon>
        <taxon>Laspinema olomoucense</taxon>
    </lineage>
</organism>
<dbReference type="EMBL" id="JAMXFA010000028">
    <property type="protein sequence ID" value="MCT7979823.1"/>
    <property type="molecule type" value="Genomic_DNA"/>
</dbReference>
<protein>
    <submittedName>
        <fullName evidence="1">Phage terminase large subunit family protein</fullName>
    </submittedName>
</protein>
<keyword evidence="2" id="KW-1185">Reference proteome</keyword>
<dbReference type="Proteomes" id="UP001525961">
    <property type="component" value="Unassembled WGS sequence"/>
</dbReference>
<evidence type="ECO:0000313" key="1">
    <source>
        <dbReference type="EMBL" id="MCT7979823.1"/>
    </source>
</evidence>
<dbReference type="RefSeq" id="WP_261236462.1">
    <property type="nucleotide sequence ID" value="NZ_JAMXFA010000028.1"/>
</dbReference>
<proteinExistence type="predicted"/>
<accession>A0ABT2NAT9</accession>
<name>A0ABT2NAT9_9CYAN</name>